<dbReference type="GeneID" id="94434703"/>
<reference evidence="2 3" key="1">
    <citation type="journal article" date="2017" name="Int. J. Parasitol.">
        <title>The genome of the protozoan parasite Cystoisospora suis and a reverse vaccinology approach to identify vaccine candidates.</title>
        <authorList>
            <person name="Palmieri N."/>
            <person name="Shrestha A."/>
            <person name="Ruttkowski B."/>
            <person name="Beck T."/>
            <person name="Vogl C."/>
            <person name="Tomley F."/>
            <person name="Blake D.P."/>
            <person name="Joachim A."/>
        </authorList>
    </citation>
    <scope>NUCLEOTIDE SEQUENCE [LARGE SCALE GENOMIC DNA]</scope>
    <source>
        <strain evidence="2 3">Wien I</strain>
    </source>
</reference>
<dbReference type="EMBL" id="MIGC01011245">
    <property type="protein sequence ID" value="PHJ14797.1"/>
    <property type="molecule type" value="Genomic_DNA"/>
</dbReference>
<feature type="non-terminal residue" evidence="2">
    <location>
        <position position="1"/>
    </location>
</feature>
<dbReference type="RefSeq" id="XP_067916532.1">
    <property type="nucleotide sequence ID" value="XM_068071492.1"/>
</dbReference>
<keyword evidence="3" id="KW-1185">Reference proteome</keyword>
<feature type="region of interest" description="Disordered" evidence="1">
    <location>
        <begin position="18"/>
        <end position="40"/>
    </location>
</feature>
<proteinExistence type="predicted"/>
<accession>A0A2C6K964</accession>
<protein>
    <submittedName>
        <fullName evidence="2">Wd g-beta repeat-containing protein</fullName>
    </submittedName>
</protein>
<gene>
    <name evidence="2" type="ORF">CSUI_011393</name>
</gene>
<dbReference type="AlphaFoldDB" id="A0A2C6K964"/>
<dbReference type="VEuPathDB" id="ToxoDB:CSUI_011393"/>
<comment type="caution">
    <text evidence="2">The sequence shown here is derived from an EMBL/GenBank/DDBJ whole genome shotgun (WGS) entry which is preliminary data.</text>
</comment>
<name>A0A2C6K964_9APIC</name>
<evidence type="ECO:0000313" key="2">
    <source>
        <dbReference type="EMBL" id="PHJ14797.1"/>
    </source>
</evidence>
<feature type="compositionally biased region" description="Gly residues" evidence="1">
    <location>
        <begin position="20"/>
        <end position="33"/>
    </location>
</feature>
<evidence type="ECO:0000256" key="1">
    <source>
        <dbReference type="SAM" id="MobiDB-lite"/>
    </source>
</evidence>
<evidence type="ECO:0000313" key="3">
    <source>
        <dbReference type="Proteomes" id="UP000221165"/>
    </source>
</evidence>
<organism evidence="2 3">
    <name type="scientific">Cystoisospora suis</name>
    <dbReference type="NCBI Taxonomy" id="483139"/>
    <lineage>
        <taxon>Eukaryota</taxon>
        <taxon>Sar</taxon>
        <taxon>Alveolata</taxon>
        <taxon>Apicomplexa</taxon>
        <taxon>Conoidasida</taxon>
        <taxon>Coccidia</taxon>
        <taxon>Eucoccidiorida</taxon>
        <taxon>Eimeriorina</taxon>
        <taxon>Sarcocystidae</taxon>
        <taxon>Cystoisospora</taxon>
    </lineage>
</organism>
<sequence>LSFLVSCHLSKSFLAKLKEGTGGTGGTGGGGSGTSTPESIPPDDVFLSQLIAVMFGLSVHPRWSACSSLILSRLARANFSLFIKVMGKTAK</sequence>
<dbReference type="Proteomes" id="UP000221165">
    <property type="component" value="Unassembled WGS sequence"/>
</dbReference>